<feature type="transmembrane region" description="Helical" evidence="8">
    <location>
        <begin position="169"/>
        <end position="190"/>
    </location>
</feature>
<feature type="transmembrane region" description="Helical" evidence="8">
    <location>
        <begin position="196"/>
        <end position="213"/>
    </location>
</feature>
<evidence type="ECO:0000313" key="9">
    <source>
        <dbReference type="EMBL" id="QPC41868.1"/>
    </source>
</evidence>
<evidence type="ECO:0000256" key="2">
    <source>
        <dbReference type="ARBA" id="ARBA00009142"/>
    </source>
</evidence>
<dbReference type="InterPro" id="IPR002781">
    <property type="entry name" value="TM_pro_TauE-like"/>
</dbReference>
<keyword evidence="3" id="KW-0813">Transport</keyword>
<dbReference type="RefSeq" id="WP_213163095.1">
    <property type="nucleotide sequence ID" value="NZ_CP058214.1"/>
</dbReference>
<keyword evidence="6 8" id="KW-1133">Transmembrane helix</keyword>
<evidence type="ECO:0000256" key="1">
    <source>
        <dbReference type="ARBA" id="ARBA00004651"/>
    </source>
</evidence>
<dbReference type="AlphaFoldDB" id="A0A7S8C1Y1"/>
<feature type="transmembrane region" description="Helical" evidence="8">
    <location>
        <begin position="136"/>
        <end position="157"/>
    </location>
</feature>
<evidence type="ECO:0000256" key="5">
    <source>
        <dbReference type="ARBA" id="ARBA00022692"/>
    </source>
</evidence>
<evidence type="ECO:0000256" key="7">
    <source>
        <dbReference type="ARBA" id="ARBA00023136"/>
    </source>
</evidence>
<dbReference type="InterPro" id="IPR052017">
    <property type="entry name" value="TSUP"/>
</dbReference>
<dbReference type="EMBL" id="CP058214">
    <property type="protein sequence ID" value="QPC41868.1"/>
    <property type="molecule type" value="Genomic_DNA"/>
</dbReference>
<keyword evidence="10" id="KW-1185">Reference proteome</keyword>
<dbReference type="KEGG" id="kmn:HW532_03530"/>
<evidence type="ECO:0000256" key="4">
    <source>
        <dbReference type="ARBA" id="ARBA00022475"/>
    </source>
</evidence>
<dbReference type="Pfam" id="PF01925">
    <property type="entry name" value="TauE"/>
    <property type="match status" value="1"/>
</dbReference>
<accession>A0A7S8C1Y1</accession>
<evidence type="ECO:0000256" key="6">
    <source>
        <dbReference type="ARBA" id="ARBA00022989"/>
    </source>
</evidence>
<comment type="similarity">
    <text evidence="2 8">Belongs to the 4-toluene sulfonate uptake permease (TSUP) (TC 2.A.102) family.</text>
</comment>
<comment type="subcellular location">
    <subcellularLocation>
        <location evidence="1 8">Cell membrane</location>
        <topology evidence="1 8">Multi-pass membrane protein</topology>
    </subcellularLocation>
</comment>
<sequence length="246" mass="25747">MEAGQIIVVALAYLAAGFVKGASGLGFSTTCLPILVLALGLKDALALVIIPSVVANIFLILSSGHLKETARRFWPLYAAQIPGIVAGLALLAWIDGAVATVVLGLVLGAYAAVALAQPEFRLAPGPERLLRAPVGFATAVINGLTGSQVMPVVPYMLALRLDPKRFVQAVNLSFTLSSLVMAVGLSRIGLFGEHELAVSVAGLVPSYAGIWIGGRMRGRLSPDQFRRFVLTVLGVLGLVLVLRSLI</sequence>
<keyword evidence="4 8" id="KW-1003">Cell membrane</keyword>
<gene>
    <name evidence="9" type="ORF">HW532_03530</name>
</gene>
<keyword evidence="7 8" id="KW-0472">Membrane</keyword>
<evidence type="ECO:0000256" key="3">
    <source>
        <dbReference type="ARBA" id="ARBA00022448"/>
    </source>
</evidence>
<evidence type="ECO:0000313" key="10">
    <source>
        <dbReference type="Proteomes" id="UP000593594"/>
    </source>
</evidence>
<dbReference type="PANTHER" id="PTHR30269">
    <property type="entry name" value="TRANSMEMBRANE PROTEIN YFCA"/>
    <property type="match status" value="1"/>
</dbReference>
<feature type="transmembrane region" description="Helical" evidence="8">
    <location>
        <begin position="225"/>
        <end position="245"/>
    </location>
</feature>
<reference evidence="9 10" key="1">
    <citation type="submission" date="2020-06" db="EMBL/GenBank/DDBJ databases">
        <title>Genome sequence of 2 isolates from Red Sea Mangroves.</title>
        <authorList>
            <person name="Sefrji F."/>
            <person name="Michoud G."/>
            <person name="Merlino G."/>
            <person name="Daffonchio D."/>
        </authorList>
    </citation>
    <scope>NUCLEOTIDE SEQUENCE [LARGE SCALE GENOMIC DNA]</scope>
    <source>
        <strain evidence="9 10">R1DC25</strain>
    </source>
</reference>
<dbReference type="GO" id="GO:0005886">
    <property type="term" value="C:plasma membrane"/>
    <property type="evidence" value="ECO:0007669"/>
    <property type="project" value="UniProtKB-SubCell"/>
</dbReference>
<dbReference type="Proteomes" id="UP000593594">
    <property type="component" value="Chromosome"/>
</dbReference>
<feature type="transmembrane region" description="Helical" evidence="8">
    <location>
        <begin position="45"/>
        <end position="62"/>
    </location>
</feature>
<protein>
    <recommendedName>
        <fullName evidence="8">Probable membrane transporter protein</fullName>
    </recommendedName>
</protein>
<feature type="transmembrane region" description="Helical" evidence="8">
    <location>
        <begin position="83"/>
        <end position="116"/>
    </location>
</feature>
<dbReference type="PANTHER" id="PTHR30269:SF32">
    <property type="entry name" value="MEMBRANE TRANSPORTER PROTEIN-RELATED"/>
    <property type="match status" value="1"/>
</dbReference>
<keyword evidence="5 8" id="KW-0812">Transmembrane</keyword>
<proteinExistence type="inferred from homology"/>
<evidence type="ECO:0000256" key="8">
    <source>
        <dbReference type="RuleBase" id="RU363041"/>
    </source>
</evidence>
<name>A0A7S8C1Y1_9HYPH</name>
<organism evidence="9 10">
    <name type="scientific">Kaustia mangrovi</name>
    <dbReference type="NCBI Taxonomy" id="2593653"/>
    <lineage>
        <taxon>Bacteria</taxon>
        <taxon>Pseudomonadati</taxon>
        <taxon>Pseudomonadota</taxon>
        <taxon>Alphaproteobacteria</taxon>
        <taxon>Hyphomicrobiales</taxon>
        <taxon>Parvibaculaceae</taxon>
        <taxon>Kaustia</taxon>
    </lineage>
</organism>